<protein>
    <recommendedName>
        <fullName evidence="2 7">Phosphoglycerate kinase</fullName>
        <ecNumber evidence="2 7">2.7.2.3</ecNumber>
    </recommendedName>
</protein>
<feature type="non-terminal residue" evidence="8">
    <location>
        <position position="1"/>
    </location>
</feature>
<evidence type="ECO:0000256" key="4">
    <source>
        <dbReference type="ARBA" id="ARBA00022741"/>
    </source>
</evidence>
<dbReference type="GO" id="GO:0005829">
    <property type="term" value="C:cytosol"/>
    <property type="evidence" value="ECO:0007669"/>
    <property type="project" value="TreeGrafter"/>
</dbReference>
<evidence type="ECO:0000256" key="7">
    <source>
        <dbReference type="RuleBase" id="RU000532"/>
    </source>
</evidence>
<keyword evidence="6" id="KW-0067">ATP-binding</keyword>
<dbReference type="GO" id="GO:0043531">
    <property type="term" value="F:ADP binding"/>
    <property type="evidence" value="ECO:0007669"/>
    <property type="project" value="TreeGrafter"/>
</dbReference>
<dbReference type="GO" id="GO:0006094">
    <property type="term" value="P:gluconeogenesis"/>
    <property type="evidence" value="ECO:0007669"/>
    <property type="project" value="TreeGrafter"/>
</dbReference>
<name>A0A2M6WBH4_9BACT</name>
<comment type="similarity">
    <text evidence="7">Belongs to the phosphoglycerate kinase family.</text>
</comment>
<accession>A0A2M6WBH4</accession>
<dbReference type="GO" id="GO:0005524">
    <property type="term" value="F:ATP binding"/>
    <property type="evidence" value="ECO:0007669"/>
    <property type="project" value="UniProtKB-KW"/>
</dbReference>
<dbReference type="InterPro" id="IPR015824">
    <property type="entry name" value="Phosphoglycerate_kinase_N"/>
</dbReference>
<evidence type="ECO:0000256" key="2">
    <source>
        <dbReference type="ARBA" id="ARBA00013061"/>
    </source>
</evidence>
<dbReference type="GO" id="GO:0004618">
    <property type="term" value="F:phosphoglycerate kinase activity"/>
    <property type="evidence" value="ECO:0007669"/>
    <property type="project" value="UniProtKB-EC"/>
</dbReference>
<dbReference type="EMBL" id="PFBO01000132">
    <property type="protein sequence ID" value="PIT90160.1"/>
    <property type="molecule type" value="Genomic_DNA"/>
</dbReference>
<proteinExistence type="inferred from homology"/>
<evidence type="ECO:0000256" key="5">
    <source>
        <dbReference type="ARBA" id="ARBA00022777"/>
    </source>
</evidence>
<keyword evidence="4" id="KW-0547">Nucleotide-binding</keyword>
<reference evidence="9" key="1">
    <citation type="submission" date="2017-09" db="EMBL/GenBank/DDBJ databases">
        <title>Depth-based differentiation of microbial function through sediment-hosted aquifers and enrichment of novel symbionts in the deep terrestrial subsurface.</title>
        <authorList>
            <person name="Probst A.J."/>
            <person name="Ladd B."/>
            <person name="Jarett J.K."/>
            <person name="Geller-Mcgrath D.E."/>
            <person name="Sieber C.M.K."/>
            <person name="Emerson J.B."/>
            <person name="Anantharaman K."/>
            <person name="Thomas B.C."/>
            <person name="Malmstrom R."/>
            <person name="Stieglmeier M."/>
            <person name="Klingl A."/>
            <person name="Woyke T."/>
            <person name="Ryan C.M."/>
            <person name="Banfield J.F."/>
        </authorList>
    </citation>
    <scope>NUCLEOTIDE SEQUENCE [LARGE SCALE GENOMIC DNA]</scope>
</reference>
<dbReference type="AlphaFoldDB" id="A0A2M6WBH4"/>
<dbReference type="InterPro" id="IPR036043">
    <property type="entry name" value="Phosphoglycerate_kinase_sf"/>
</dbReference>
<dbReference type="Gene3D" id="3.40.50.1260">
    <property type="entry name" value="Phosphoglycerate kinase, N-terminal domain"/>
    <property type="match status" value="2"/>
</dbReference>
<comment type="caution">
    <text evidence="8">The sequence shown here is derived from an EMBL/GenBank/DDBJ whole genome shotgun (WGS) entry which is preliminary data.</text>
</comment>
<dbReference type="GO" id="GO:0006096">
    <property type="term" value="P:glycolytic process"/>
    <property type="evidence" value="ECO:0007669"/>
    <property type="project" value="InterPro"/>
</dbReference>
<evidence type="ECO:0000313" key="9">
    <source>
        <dbReference type="Proteomes" id="UP000230543"/>
    </source>
</evidence>
<keyword evidence="5 7" id="KW-0418">Kinase</keyword>
<dbReference type="PRINTS" id="PR00477">
    <property type="entry name" value="PHGLYCKINASE"/>
</dbReference>
<organism evidence="8 9">
    <name type="scientific">Candidatus Komeilibacteria bacterium CG10_big_fil_rev_8_21_14_0_10_41_13</name>
    <dbReference type="NCBI Taxonomy" id="1974476"/>
    <lineage>
        <taxon>Bacteria</taxon>
        <taxon>Candidatus Komeiliibacteriota</taxon>
    </lineage>
</organism>
<gene>
    <name evidence="8" type="primary">pgk</name>
    <name evidence="8" type="ORF">COU22_03730</name>
</gene>
<sequence length="262" mass="28187">VNCKRFAKKLAKLADYYVNEAFAVSHRKHSSLNAITKYLPAYAGLNLANEVLQLEKVLNSKVKPKVALIGGKKLTSKIGAVKNLLDKMDYVLLGGAAANNVLKAMDYEVGKSLIDKDSLPLAKRVLDNKLRMPIDVVVASSLKASAGSRVKAIGQLDSKDIILDIGPDTIQLYGEIIKEAKLVVWNGPLGYFEVKKYQQGSAKVAGQIAKAGSYSLAGGGETVQLIDELKLRTDFDFVSTGGGAMLEFLAGKILPGLRPLIK</sequence>
<evidence type="ECO:0000256" key="6">
    <source>
        <dbReference type="ARBA" id="ARBA00022840"/>
    </source>
</evidence>
<dbReference type="PANTHER" id="PTHR11406:SF23">
    <property type="entry name" value="PHOSPHOGLYCERATE KINASE 1, CHLOROPLASTIC-RELATED"/>
    <property type="match status" value="1"/>
</dbReference>
<dbReference type="Proteomes" id="UP000230543">
    <property type="component" value="Unassembled WGS sequence"/>
</dbReference>
<evidence type="ECO:0000256" key="3">
    <source>
        <dbReference type="ARBA" id="ARBA00022679"/>
    </source>
</evidence>
<dbReference type="Pfam" id="PF00162">
    <property type="entry name" value="PGK"/>
    <property type="match status" value="1"/>
</dbReference>
<keyword evidence="3 7" id="KW-0808">Transferase</keyword>
<evidence type="ECO:0000256" key="1">
    <source>
        <dbReference type="ARBA" id="ARBA00000642"/>
    </source>
</evidence>
<dbReference type="InterPro" id="IPR001576">
    <property type="entry name" value="Phosphoglycerate_kinase"/>
</dbReference>
<dbReference type="EC" id="2.7.2.3" evidence="2 7"/>
<comment type="catalytic activity">
    <reaction evidence="1 7">
        <text>(2R)-3-phosphoglycerate + ATP = (2R)-3-phospho-glyceroyl phosphate + ADP</text>
        <dbReference type="Rhea" id="RHEA:14801"/>
        <dbReference type="ChEBI" id="CHEBI:30616"/>
        <dbReference type="ChEBI" id="CHEBI:57604"/>
        <dbReference type="ChEBI" id="CHEBI:58272"/>
        <dbReference type="ChEBI" id="CHEBI:456216"/>
        <dbReference type="EC" id="2.7.2.3"/>
    </reaction>
</comment>
<evidence type="ECO:0000313" key="8">
    <source>
        <dbReference type="EMBL" id="PIT90160.1"/>
    </source>
</evidence>
<dbReference type="PANTHER" id="PTHR11406">
    <property type="entry name" value="PHOSPHOGLYCERATE KINASE"/>
    <property type="match status" value="1"/>
</dbReference>
<dbReference type="SUPFAM" id="SSF53748">
    <property type="entry name" value="Phosphoglycerate kinase"/>
    <property type="match status" value="1"/>
</dbReference>